<evidence type="ECO:0000313" key="2">
    <source>
        <dbReference type="Proteomes" id="UP001152888"/>
    </source>
</evidence>
<name>A0A9P0NWN1_ACAOB</name>
<proteinExistence type="predicted"/>
<dbReference type="EMBL" id="CAKOFQ010006662">
    <property type="protein sequence ID" value="CAH1955783.1"/>
    <property type="molecule type" value="Genomic_DNA"/>
</dbReference>
<comment type="caution">
    <text evidence="1">The sequence shown here is derived from an EMBL/GenBank/DDBJ whole genome shotgun (WGS) entry which is preliminary data.</text>
</comment>
<evidence type="ECO:0000313" key="1">
    <source>
        <dbReference type="EMBL" id="CAH1955783.1"/>
    </source>
</evidence>
<dbReference type="AlphaFoldDB" id="A0A9P0NWN1"/>
<organism evidence="1 2">
    <name type="scientific">Acanthoscelides obtectus</name>
    <name type="common">Bean weevil</name>
    <name type="synonym">Bruchus obtectus</name>
    <dbReference type="NCBI Taxonomy" id="200917"/>
    <lineage>
        <taxon>Eukaryota</taxon>
        <taxon>Metazoa</taxon>
        <taxon>Ecdysozoa</taxon>
        <taxon>Arthropoda</taxon>
        <taxon>Hexapoda</taxon>
        <taxon>Insecta</taxon>
        <taxon>Pterygota</taxon>
        <taxon>Neoptera</taxon>
        <taxon>Endopterygota</taxon>
        <taxon>Coleoptera</taxon>
        <taxon>Polyphaga</taxon>
        <taxon>Cucujiformia</taxon>
        <taxon>Chrysomeloidea</taxon>
        <taxon>Chrysomelidae</taxon>
        <taxon>Bruchinae</taxon>
        <taxon>Bruchini</taxon>
        <taxon>Acanthoscelides</taxon>
    </lineage>
</organism>
<protein>
    <submittedName>
        <fullName evidence="1">Uncharacterized protein</fullName>
    </submittedName>
</protein>
<accession>A0A9P0NWN1</accession>
<gene>
    <name evidence="1" type="ORF">ACAOBT_LOCUS1241</name>
</gene>
<reference evidence="1" key="1">
    <citation type="submission" date="2022-03" db="EMBL/GenBank/DDBJ databases">
        <authorList>
            <person name="Sayadi A."/>
        </authorList>
    </citation>
    <scope>NUCLEOTIDE SEQUENCE</scope>
</reference>
<keyword evidence="2" id="KW-1185">Reference proteome</keyword>
<dbReference type="Proteomes" id="UP001152888">
    <property type="component" value="Unassembled WGS sequence"/>
</dbReference>
<sequence>MNSAHEIVLNVLLGSSSINKIVLLELRTVSGKFSSIFNFL</sequence>